<feature type="compositionally biased region" description="Polar residues" evidence="1">
    <location>
        <begin position="1"/>
        <end position="10"/>
    </location>
</feature>
<comment type="caution">
    <text evidence="2">The sequence shown here is derived from an EMBL/GenBank/DDBJ whole genome shotgun (WGS) entry which is preliminary data.</text>
</comment>
<evidence type="ECO:0008006" key="4">
    <source>
        <dbReference type="Google" id="ProtNLM"/>
    </source>
</evidence>
<protein>
    <recommendedName>
        <fullName evidence="4">SLH domain-containing protein</fullName>
    </recommendedName>
</protein>
<reference evidence="2 3" key="1">
    <citation type="journal article" date="2009" name="Int. J. Syst. Evol. Microbiol.">
        <title>Paenibacillus contaminans sp. nov., isolated from a contaminated laboratory plate.</title>
        <authorList>
            <person name="Chou J.H."/>
            <person name="Lee J.H."/>
            <person name="Lin M.C."/>
            <person name="Chang P.S."/>
            <person name="Arun A.B."/>
            <person name="Young C.C."/>
            <person name="Chen W.M."/>
        </authorList>
    </citation>
    <scope>NUCLEOTIDE SEQUENCE [LARGE SCALE GENOMIC DNA]</scope>
    <source>
        <strain evidence="2 3">CKOBP-6</strain>
    </source>
</reference>
<gene>
    <name evidence="2" type="ORF">DQG23_19035</name>
</gene>
<evidence type="ECO:0000313" key="2">
    <source>
        <dbReference type="EMBL" id="RAV19562.1"/>
    </source>
</evidence>
<evidence type="ECO:0000256" key="1">
    <source>
        <dbReference type="SAM" id="MobiDB-lite"/>
    </source>
</evidence>
<feature type="region of interest" description="Disordered" evidence="1">
    <location>
        <begin position="1"/>
        <end position="54"/>
    </location>
</feature>
<dbReference type="EMBL" id="QMFB01000011">
    <property type="protein sequence ID" value="RAV19562.1"/>
    <property type="molecule type" value="Genomic_DNA"/>
</dbReference>
<name>A0A329MIR9_9BACL</name>
<dbReference type="AlphaFoldDB" id="A0A329MIR9"/>
<feature type="compositionally biased region" description="Polar residues" evidence="1">
    <location>
        <begin position="20"/>
        <end position="33"/>
    </location>
</feature>
<organism evidence="2 3">
    <name type="scientific">Paenibacillus contaminans</name>
    <dbReference type="NCBI Taxonomy" id="450362"/>
    <lineage>
        <taxon>Bacteria</taxon>
        <taxon>Bacillati</taxon>
        <taxon>Bacillota</taxon>
        <taxon>Bacilli</taxon>
        <taxon>Bacillales</taxon>
        <taxon>Paenibacillaceae</taxon>
        <taxon>Paenibacillus</taxon>
    </lineage>
</organism>
<accession>A0A329MIR9</accession>
<proteinExistence type="predicted"/>
<evidence type="ECO:0000313" key="3">
    <source>
        <dbReference type="Proteomes" id="UP000250369"/>
    </source>
</evidence>
<keyword evidence="3" id="KW-1185">Reference proteome</keyword>
<sequence length="77" mass="7912">MVNGKGSNMVSVRETGGGSVQPSRNSAAVNDTEGQAGLTGVESTANGRDGNRFAPGEAATRLEMIGSLIERSMLDEN</sequence>
<dbReference type="Proteomes" id="UP000250369">
    <property type="component" value="Unassembled WGS sequence"/>
</dbReference>